<dbReference type="Proteomes" id="UP001151760">
    <property type="component" value="Unassembled WGS sequence"/>
</dbReference>
<dbReference type="EMBL" id="BQNB010014832">
    <property type="protein sequence ID" value="GJT32908.1"/>
    <property type="molecule type" value="Genomic_DNA"/>
</dbReference>
<protein>
    <submittedName>
        <fullName evidence="1">Uncharacterized protein</fullName>
    </submittedName>
</protein>
<evidence type="ECO:0000313" key="2">
    <source>
        <dbReference type="Proteomes" id="UP001151760"/>
    </source>
</evidence>
<sequence>MGTVTFIEPELDSYYLKCVKCAKNKVRKSQDAYLGDIDVIDEDGVSLIYRKCKTIQIEFVQRVQHYNWVECVYDSRLCDDDNIIQQMIKDDATKVVETDVDVETLKNDESDGSCLDTKFIHLTITLFKYNDMCSIPKEVDNFVFVNFLKDVISGNRDWFPPSDATLWLNAKETCLLLIVQQITNS</sequence>
<organism evidence="1 2">
    <name type="scientific">Tanacetum coccineum</name>
    <dbReference type="NCBI Taxonomy" id="301880"/>
    <lineage>
        <taxon>Eukaryota</taxon>
        <taxon>Viridiplantae</taxon>
        <taxon>Streptophyta</taxon>
        <taxon>Embryophyta</taxon>
        <taxon>Tracheophyta</taxon>
        <taxon>Spermatophyta</taxon>
        <taxon>Magnoliopsida</taxon>
        <taxon>eudicotyledons</taxon>
        <taxon>Gunneridae</taxon>
        <taxon>Pentapetalae</taxon>
        <taxon>asterids</taxon>
        <taxon>campanulids</taxon>
        <taxon>Asterales</taxon>
        <taxon>Asteraceae</taxon>
        <taxon>Asteroideae</taxon>
        <taxon>Anthemideae</taxon>
        <taxon>Anthemidinae</taxon>
        <taxon>Tanacetum</taxon>
    </lineage>
</organism>
<reference evidence="1" key="1">
    <citation type="journal article" date="2022" name="Int. J. Mol. Sci.">
        <title>Draft Genome of Tanacetum Coccineum: Genomic Comparison of Closely Related Tanacetum-Family Plants.</title>
        <authorList>
            <person name="Yamashiro T."/>
            <person name="Shiraishi A."/>
            <person name="Nakayama K."/>
            <person name="Satake H."/>
        </authorList>
    </citation>
    <scope>NUCLEOTIDE SEQUENCE</scope>
</reference>
<gene>
    <name evidence="1" type="ORF">Tco_0923327</name>
</gene>
<comment type="caution">
    <text evidence="1">The sequence shown here is derived from an EMBL/GenBank/DDBJ whole genome shotgun (WGS) entry which is preliminary data.</text>
</comment>
<proteinExistence type="predicted"/>
<accession>A0ABQ5D413</accession>
<name>A0ABQ5D413_9ASTR</name>
<keyword evidence="2" id="KW-1185">Reference proteome</keyword>
<evidence type="ECO:0000313" key="1">
    <source>
        <dbReference type="EMBL" id="GJT32908.1"/>
    </source>
</evidence>
<reference evidence="1" key="2">
    <citation type="submission" date="2022-01" db="EMBL/GenBank/DDBJ databases">
        <authorList>
            <person name="Yamashiro T."/>
            <person name="Shiraishi A."/>
            <person name="Satake H."/>
            <person name="Nakayama K."/>
        </authorList>
    </citation>
    <scope>NUCLEOTIDE SEQUENCE</scope>
</reference>